<proteinExistence type="predicted"/>
<dbReference type="Proteomes" id="UP000321578">
    <property type="component" value="Unassembled WGS sequence"/>
</dbReference>
<dbReference type="SUPFAM" id="SSF50156">
    <property type="entry name" value="PDZ domain-like"/>
    <property type="match status" value="1"/>
</dbReference>
<evidence type="ECO:0000313" key="2">
    <source>
        <dbReference type="Proteomes" id="UP000321578"/>
    </source>
</evidence>
<dbReference type="AlphaFoldDB" id="A0A5C6Z9J9"/>
<name>A0A5C6Z9J9_9FLAO</name>
<dbReference type="InterPro" id="IPR021109">
    <property type="entry name" value="Peptidase_aspartic_dom_sf"/>
</dbReference>
<gene>
    <name evidence="1" type="ORF">ESY86_20245</name>
</gene>
<dbReference type="OrthoDB" id="5580718at2"/>
<protein>
    <recommendedName>
        <fullName evidence="3">PDZ domain-containing protein</fullName>
    </recommendedName>
</protein>
<reference evidence="1 2" key="1">
    <citation type="submission" date="2019-08" db="EMBL/GenBank/DDBJ databases">
        <title>Genomes of Subsaximicrobium wynnwilliamsii strains.</title>
        <authorList>
            <person name="Bowman J.P."/>
        </authorList>
    </citation>
    <scope>NUCLEOTIDE SEQUENCE [LARGE SCALE GENOMIC DNA]</scope>
    <source>
        <strain evidence="1 2">2-80-2</strain>
    </source>
</reference>
<accession>A0A5C6Z9J9</accession>
<dbReference type="EMBL" id="VORO01000061">
    <property type="protein sequence ID" value="TXD86428.1"/>
    <property type="molecule type" value="Genomic_DNA"/>
</dbReference>
<organism evidence="1 2">
    <name type="scientific">Subsaximicrobium wynnwilliamsii</name>
    <dbReference type="NCBI Taxonomy" id="291179"/>
    <lineage>
        <taxon>Bacteria</taxon>
        <taxon>Pseudomonadati</taxon>
        <taxon>Bacteroidota</taxon>
        <taxon>Flavobacteriia</taxon>
        <taxon>Flavobacteriales</taxon>
        <taxon>Flavobacteriaceae</taxon>
        <taxon>Subsaximicrobium</taxon>
    </lineage>
</organism>
<dbReference type="CDD" id="cd05483">
    <property type="entry name" value="retropepsin_like_bacteria"/>
    <property type="match status" value="1"/>
</dbReference>
<dbReference type="InterPro" id="IPR034122">
    <property type="entry name" value="Retropepsin-like_bacterial"/>
</dbReference>
<dbReference type="SUPFAM" id="SSF50630">
    <property type="entry name" value="Acid proteases"/>
    <property type="match status" value="1"/>
</dbReference>
<comment type="caution">
    <text evidence="1">The sequence shown here is derived from an EMBL/GenBank/DDBJ whole genome shotgun (WGS) entry which is preliminary data.</text>
</comment>
<evidence type="ECO:0008006" key="3">
    <source>
        <dbReference type="Google" id="ProtNLM"/>
    </source>
</evidence>
<dbReference type="Pfam" id="PF13650">
    <property type="entry name" value="Asp_protease_2"/>
    <property type="match status" value="1"/>
</dbReference>
<dbReference type="InterPro" id="IPR036034">
    <property type="entry name" value="PDZ_sf"/>
</dbReference>
<dbReference type="Gene3D" id="2.40.70.10">
    <property type="entry name" value="Acid Proteases"/>
    <property type="match status" value="1"/>
</dbReference>
<dbReference type="RefSeq" id="WP_147088520.1">
    <property type="nucleotide sequence ID" value="NZ_VORM01000062.1"/>
</dbReference>
<sequence>MDTKRIYNLIIFISYLGFGQEFNSGTNQKDFYTEFRYEWINEKIIIPVEIEGQIYRFLLDTGAPNLITTNLNKKITTNFKQTIPITDANNKKDSLDLVTIPLIKISGISYFNIPSLVSKTETNLIFDCFKIDGLIGSNLLRNSIIQILPKEKLIKLTDDKKKLSLKRKNSTEIEFPDIQSTPYVWIELNSNGIANDQVYVDTGMSGFYTMANGHLEIFQKDDIFKIDAETKGSQGTGLFGSENENTYYQLIVPKIEINKAIFNEITVVTTSDNNSRIGSEILLYGNVTIDFLNKRFYYEPFENIVDLREKTFGFIPTIIDDKFVIGLVWADDLKDKIKFGDQILEINGRSLLNSDFCDLITEKNIFKNNEKLDLIILQKDGEKKALIVNKNYR</sequence>
<evidence type="ECO:0000313" key="1">
    <source>
        <dbReference type="EMBL" id="TXD86428.1"/>
    </source>
</evidence>
<keyword evidence="2" id="KW-1185">Reference proteome</keyword>